<dbReference type="Proteomes" id="UP000070412">
    <property type="component" value="Unassembled WGS sequence"/>
</dbReference>
<evidence type="ECO:0000256" key="1">
    <source>
        <dbReference type="ARBA" id="ARBA00008486"/>
    </source>
</evidence>
<gene>
    <name evidence="3" type="ORF">SSS_4681</name>
</gene>
<dbReference type="PANTHER" id="PTHR13891">
    <property type="entry name" value="CYTOCHROME C OXIDASE ASSEMBLY FACTOR 7"/>
    <property type="match status" value="1"/>
</dbReference>
<dbReference type="OrthoDB" id="272077at2759"/>
<dbReference type="EMBL" id="WVUK01000058">
    <property type="protein sequence ID" value="KAF7491848.1"/>
    <property type="molecule type" value="Genomic_DNA"/>
</dbReference>
<evidence type="ECO:0000313" key="4">
    <source>
        <dbReference type="EnsemblMetazoa" id="KAF7491848.1"/>
    </source>
</evidence>
<dbReference type="AlphaFoldDB" id="A0A834VFK2"/>
<reference evidence="4" key="3">
    <citation type="submission" date="2022-06" db="UniProtKB">
        <authorList>
            <consortium name="EnsemblMetazoa"/>
        </authorList>
    </citation>
    <scope>IDENTIFICATION</scope>
</reference>
<accession>A0A834VFK2</accession>
<evidence type="ECO:0000256" key="2">
    <source>
        <dbReference type="ARBA" id="ARBA00022737"/>
    </source>
</evidence>
<comment type="similarity">
    <text evidence="1">Belongs to the hcp beta-lactamase family.</text>
</comment>
<protein>
    <submittedName>
        <fullName evidence="3">Cytochrome c oxidase assembly factor 7 -like protein</fullName>
    </submittedName>
</protein>
<evidence type="ECO:0000313" key="3">
    <source>
        <dbReference type="EMBL" id="KAF7491848.1"/>
    </source>
</evidence>
<name>A0A834VFK2_SARSC</name>
<keyword evidence="2" id="KW-0677">Repeat</keyword>
<proteinExistence type="inferred from homology"/>
<dbReference type="GO" id="GO:0005758">
    <property type="term" value="C:mitochondrial intermembrane space"/>
    <property type="evidence" value="ECO:0007669"/>
    <property type="project" value="TreeGrafter"/>
</dbReference>
<dbReference type="InterPro" id="IPR011990">
    <property type="entry name" value="TPR-like_helical_dom_sf"/>
</dbReference>
<reference evidence="3" key="2">
    <citation type="submission" date="2020-01" db="EMBL/GenBank/DDBJ databases">
        <authorList>
            <person name="Korhonen P.K.K."/>
            <person name="Guangxu M.G."/>
            <person name="Wang T.W."/>
            <person name="Stroehlein A.J.S."/>
            <person name="Young N.D."/>
            <person name="Ang C.-S.A."/>
            <person name="Fernando D.W.F."/>
            <person name="Lu H.L."/>
            <person name="Taylor S.T."/>
            <person name="Ehtesham M.E.M."/>
            <person name="Najaraj S.H.N."/>
            <person name="Harsha G.H.G."/>
            <person name="Madugundu A.M."/>
            <person name="Renuse S.R."/>
            <person name="Holt D.H."/>
            <person name="Pandey A.P."/>
            <person name="Papenfuss A.P."/>
            <person name="Gasser R.B.G."/>
            <person name="Fischer K.F."/>
        </authorList>
    </citation>
    <scope>NUCLEOTIDE SEQUENCE</scope>
    <source>
        <strain evidence="3">SSS_KF_BRIS2020</strain>
    </source>
</reference>
<dbReference type="SUPFAM" id="SSF81901">
    <property type="entry name" value="HCP-like"/>
    <property type="match status" value="1"/>
</dbReference>
<keyword evidence="5" id="KW-1185">Reference proteome</keyword>
<sequence>MRQFKSIQKDDRWILHGKRSEKEEVQLYLKNLGIEYRFSCFSEKNPEGCQLLADYLIQIDSDYVKANKVLQENCDVRNHPRSCSSYGTNLLNGNGCVKNPKEAMKYFTKSCELDDAMGCDCAGKIYGGFETHLHDVIEPDPVKGLKYLDRGCNIKSTSQLFESTESCYAGAFLATSRQIRNYQKSIELGAKACEAGHMNACQLVSNVYQKINDQNGYEKFLKKYKELKKQIDENVELRMQRT</sequence>
<dbReference type="InterPro" id="IPR040239">
    <property type="entry name" value="HcpB-like"/>
</dbReference>
<dbReference type="EnsemblMetazoa" id="SSS_4681s_mrna">
    <property type="protein sequence ID" value="KAF7491848.1"/>
    <property type="gene ID" value="SSS_4681"/>
</dbReference>
<dbReference type="Gene3D" id="1.25.40.10">
    <property type="entry name" value="Tetratricopeptide repeat domain"/>
    <property type="match status" value="1"/>
</dbReference>
<dbReference type="SMART" id="SM00671">
    <property type="entry name" value="SEL1"/>
    <property type="match status" value="2"/>
</dbReference>
<reference evidence="5" key="1">
    <citation type="journal article" date="2020" name="PLoS Negl. Trop. Dis.">
        <title>High-quality nuclear genome for Sarcoptes scabiei-A critical resource for a neglected parasite.</title>
        <authorList>
            <person name="Korhonen P.K."/>
            <person name="Gasser R.B."/>
            <person name="Ma G."/>
            <person name="Wang T."/>
            <person name="Stroehlein A.J."/>
            <person name="Young N.D."/>
            <person name="Ang C.S."/>
            <person name="Fernando D.D."/>
            <person name="Lu H.C."/>
            <person name="Taylor S."/>
            <person name="Reynolds S.L."/>
            <person name="Mofiz E."/>
            <person name="Najaraj S.H."/>
            <person name="Gowda H."/>
            <person name="Madugundu A."/>
            <person name="Renuse S."/>
            <person name="Holt D."/>
            <person name="Pandey A."/>
            <person name="Papenfuss A.T."/>
            <person name="Fischer K."/>
        </authorList>
    </citation>
    <scope>NUCLEOTIDE SEQUENCE [LARGE SCALE GENOMIC DNA]</scope>
</reference>
<dbReference type="PANTHER" id="PTHR13891:SF1">
    <property type="entry name" value="CYTOCHROME C OXIDASE ASSEMBLY FACTOR 7"/>
    <property type="match status" value="1"/>
</dbReference>
<dbReference type="InterPro" id="IPR006597">
    <property type="entry name" value="Sel1-like"/>
</dbReference>
<organism evidence="3">
    <name type="scientific">Sarcoptes scabiei</name>
    <name type="common">Itch mite</name>
    <name type="synonym">Acarus scabiei</name>
    <dbReference type="NCBI Taxonomy" id="52283"/>
    <lineage>
        <taxon>Eukaryota</taxon>
        <taxon>Metazoa</taxon>
        <taxon>Ecdysozoa</taxon>
        <taxon>Arthropoda</taxon>
        <taxon>Chelicerata</taxon>
        <taxon>Arachnida</taxon>
        <taxon>Acari</taxon>
        <taxon>Acariformes</taxon>
        <taxon>Sarcoptiformes</taxon>
        <taxon>Astigmata</taxon>
        <taxon>Psoroptidia</taxon>
        <taxon>Sarcoptoidea</taxon>
        <taxon>Sarcoptidae</taxon>
        <taxon>Sarcoptinae</taxon>
        <taxon>Sarcoptes</taxon>
    </lineage>
</organism>
<dbReference type="Pfam" id="PF08238">
    <property type="entry name" value="Sel1"/>
    <property type="match status" value="3"/>
</dbReference>
<evidence type="ECO:0000313" key="5">
    <source>
        <dbReference type="Proteomes" id="UP000070412"/>
    </source>
</evidence>